<dbReference type="Proteomes" id="UP000887116">
    <property type="component" value="Unassembled WGS sequence"/>
</dbReference>
<reference evidence="1" key="1">
    <citation type="submission" date="2020-07" db="EMBL/GenBank/DDBJ databases">
        <title>Multicomponent nature underlies the extraordinary mechanical properties of spider dragline silk.</title>
        <authorList>
            <person name="Kono N."/>
            <person name="Nakamura H."/>
            <person name="Mori M."/>
            <person name="Yoshida Y."/>
            <person name="Ohtoshi R."/>
            <person name="Malay A.D."/>
            <person name="Moran D.A.P."/>
            <person name="Tomita M."/>
            <person name="Numata K."/>
            <person name="Arakawa K."/>
        </authorList>
    </citation>
    <scope>NUCLEOTIDE SEQUENCE</scope>
</reference>
<evidence type="ECO:0000313" key="1">
    <source>
        <dbReference type="EMBL" id="GFQ91967.1"/>
    </source>
</evidence>
<dbReference type="EMBL" id="BMAO01004045">
    <property type="protein sequence ID" value="GFQ91967.1"/>
    <property type="molecule type" value="Genomic_DNA"/>
</dbReference>
<sequence length="102" mass="11564">MGTIPDAIDHGPVPLRPHPSSIIREDFTPSALSYFSGRGAPLQCRPLSLAGELMGLTYVRTNCFSPTKHEYRDKRYFKTQKTSVDEKCLETPLVKNHLKFKE</sequence>
<dbReference type="AlphaFoldDB" id="A0A8X6ICR6"/>
<evidence type="ECO:0000313" key="2">
    <source>
        <dbReference type="Proteomes" id="UP000887116"/>
    </source>
</evidence>
<gene>
    <name evidence="1" type="ORF">TNCT_676231</name>
</gene>
<accession>A0A8X6ICR6</accession>
<comment type="caution">
    <text evidence="1">The sequence shown here is derived from an EMBL/GenBank/DDBJ whole genome shotgun (WGS) entry which is preliminary data.</text>
</comment>
<organism evidence="1 2">
    <name type="scientific">Trichonephila clavata</name>
    <name type="common">Joro spider</name>
    <name type="synonym">Nephila clavata</name>
    <dbReference type="NCBI Taxonomy" id="2740835"/>
    <lineage>
        <taxon>Eukaryota</taxon>
        <taxon>Metazoa</taxon>
        <taxon>Ecdysozoa</taxon>
        <taxon>Arthropoda</taxon>
        <taxon>Chelicerata</taxon>
        <taxon>Arachnida</taxon>
        <taxon>Araneae</taxon>
        <taxon>Araneomorphae</taxon>
        <taxon>Entelegynae</taxon>
        <taxon>Araneoidea</taxon>
        <taxon>Nephilidae</taxon>
        <taxon>Trichonephila</taxon>
    </lineage>
</organism>
<name>A0A8X6ICR6_TRICU</name>
<protein>
    <submittedName>
        <fullName evidence="1">Uncharacterized protein</fullName>
    </submittedName>
</protein>
<dbReference type="OrthoDB" id="6429357at2759"/>
<proteinExistence type="predicted"/>
<keyword evidence="2" id="KW-1185">Reference proteome</keyword>